<comment type="caution">
    <text evidence="1">The sequence shown here is derived from an EMBL/GenBank/DDBJ whole genome shotgun (WGS) entry which is preliminary data.</text>
</comment>
<dbReference type="Proteomes" id="UP000034774">
    <property type="component" value="Unassembled WGS sequence"/>
</dbReference>
<accession>A0A0G0PT99</accession>
<name>A0A0G0PT99_9BACT</name>
<gene>
    <name evidence="1" type="ORF">UT17_C0002G0239</name>
</gene>
<organism evidence="1 2">
    <name type="scientific">Candidatus Woesebacteria bacterium GW2011_GWB1_39_10</name>
    <dbReference type="NCBI Taxonomy" id="1618572"/>
    <lineage>
        <taxon>Bacteria</taxon>
        <taxon>Candidatus Woeseibacteriota</taxon>
    </lineage>
</organism>
<proteinExistence type="predicted"/>
<dbReference type="STRING" id="1618572.UT17_C0002G0239"/>
<dbReference type="AlphaFoldDB" id="A0A0G0PT99"/>
<protein>
    <submittedName>
        <fullName evidence="1">Uncharacterized protein</fullName>
    </submittedName>
</protein>
<dbReference type="EMBL" id="LBVU01000002">
    <property type="protein sequence ID" value="KKQ92576.1"/>
    <property type="molecule type" value="Genomic_DNA"/>
</dbReference>
<evidence type="ECO:0000313" key="2">
    <source>
        <dbReference type="Proteomes" id="UP000034774"/>
    </source>
</evidence>
<reference evidence="1 2" key="1">
    <citation type="journal article" date="2015" name="Nature">
        <title>rRNA introns, odd ribosomes, and small enigmatic genomes across a large radiation of phyla.</title>
        <authorList>
            <person name="Brown C.T."/>
            <person name="Hug L.A."/>
            <person name="Thomas B.C."/>
            <person name="Sharon I."/>
            <person name="Castelle C.J."/>
            <person name="Singh A."/>
            <person name="Wilkins M.J."/>
            <person name="Williams K.H."/>
            <person name="Banfield J.F."/>
        </authorList>
    </citation>
    <scope>NUCLEOTIDE SEQUENCE [LARGE SCALE GENOMIC DNA]</scope>
</reference>
<sequence>MTEFEKQKIHSEVFWSQVEKSWPDTYVADKREIVLGEKIEVCVVLCPLYSPGKLDESTLMLPPASIKDSRVANKVNAYMTTIYAMNGYLSGLGGQMHLNMVFANKGVLFAGKHGPVQEKALLHHKDVYTEAWNRFGRLNKIGIEFSDYDDWGVKFPVFVDPKATVPTDLQEVLGIKYLPESKMIAQLNTYFGKNIIDNKKNRHTVERTLSMGVDYNAAFWLIAGYLAFDDNIANIVGPTGIYIAAERFEPLFGIAKFTESLKGLTRVQLKA</sequence>
<evidence type="ECO:0000313" key="1">
    <source>
        <dbReference type="EMBL" id="KKQ92576.1"/>
    </source>
</evidence>